<sequence>MAVAKMLQNGPIPKEWVPCLYASFHSSFVPFSSFHSRPFLVISPLRSCLFYCLMNELMTPTV</sequence>
<reference evidence="1" key="1">
    <citation type="submission" date="2018-02" db="EMBL/GenBank/DDBJ databases">
        <title>Rhizophora mucronata_Transcriptome.</title>
        <authorList>
            <person name="Meera S.P."/>
            <person name="Sreeshan A."/>
            <person name="Augustine A."/>
        </authorList>
    </citation>
    <scope>NUCLEOTIDE SEQUENCE</scope>
    <source>
        <tissue evidence="1">Leaf</tissue>
    </source>
</reference>
<name>A0A2P2N377_RHIMU</name>
<evidence type="ECO:0000313" key="1">
    <source>
        <dbReference type="EMBL" id="MBX36921.1"/>
    </source>
</evidence>
<accession>A0A2P2N377</accession>
<protein>
    <submittedName>
        <fullName evidence="1">Uncharacterized protein</fullName>
    </submittedName>
</protein>
<proteinExistence type="predicted"/>
<dbReference type="AlphaFoldDB" id="A0A2P2N377"/>
<dbReference type="EMBL" id="GGEC01056437">
    <property type="protein sequence ID" value="MBX36921.1"/>
    <property type="molecule type" value="Transcribed_RNA"/>
</dbReference>
<organism evidence="1">
    <name type="scientific">Rhizophora mucronata</name>
    <name type="common">Asiatic mangrove</name>
    <dbReference type="NCBI Taxonomy" id="61149"/>
    <lineage>
        <taxon>Eukaryota</taxon>
        <taxon>Viridiplantae</taxon>
        <taxon>Streptophyta</taxon>
        <taxon>Embryophyta</taxon>
        <taxon>Tracheophyta</taxon>
        <taxon>Spermatophyta</taxon>
        <taxon>Magnoliopsida</taxon>
        <taxon>eudicotyledons</taxon>
        <taxon>Gunneridae</taxon>
        <taxon>Pentapetalae</taxon>
        <taxon>rosids</taxon>
        <taxon>fabids</taxon>
        <taxon>Malpighiales</taxon>
        <taxon>Rhizophoraceae</taxon>
        <taxon>Rhizophora</taxon>
    </lineage>
</organism>